<evidence type="ECO:0000256" key="1">
    <source>
        <dbReference type="SAM" id="MobiDB-lite"/>
    </source>
</evidence>
<evidence type="ECO:0000313" key="3">
    <source>
        <dbReference type="Proteomes" id="UP000232640"/>
    </source>
</evidence>
<proteinExistence type="predicted"/>
<evidence type="ECO:0000313" key="2">
    <source>
        <dbReference type="EMBL" id="ALE15290.1"/>
    </source>
</evidence>
<protein>
    <submittedName>
        <fullName evidence="2">E1A</fullName>
    </submittedName>
</protein>
<organism evidence="2 3">
    <name type="scientific">bottlenose dolphin adenovirus 2</name>
    <dbReference type="NCBI Taxonomy" id="2849592"/>
    <lineage>
        <taxon>Viruses</taxon>
        <taxon>Varidnaviria</taxon>
        <taxon>Bamfordvirae</taxon>
        <taxon>Preplasmiviricota</taxon>
        <taxon>Polisuviricotina</taxon>
        <taxon>Pharingeaviricetes</taxon>
        <taxon>Rowavirales</taxon>
        <taxon>Adenoviridae</taxon>
        <taxon>Mastadenovirus</taxon>
        <taxon>Mastadenovirus delphinidae</taxon>
        <taxon>Dolphin mastadenovirus A</taxon>
    </lineage>
</organism>
<feature type="compositionally biased region" description="Acidic residues" evidence="1">
    <location>
        <begin position="164"/>
        <end position="176"/>
    </location>
</feature>
<gene>
    <name evidence="2" type="primary">E1A</name>
</gene>
<dbReference type="EMBL" id="KR024710">
    <property type="protein sequence ID" value="ALE15290.1"/>
    <property type="molecule type" value="Genomic_DNA"/>
</dbReference>
<dbReference type="RefSeq" id="YP_009505681.1">
    <property type="nucleotide sequence ID" value="NC_038333.1"/>
</dbReference>
<keyword evidence="3" id="KW-1185">Reference proteome</keyword>
<name>A0A0M4M219_9ADEN</name>
<dbReference type="Proteomes" id="UP000232640">
    <property type="component" value="Segment"/>
</dbReference>
<feature type="region of interest" description="Disordered" evidence="1">
    <location>
        <begin position="135"/>
        <end position="183"/>
    </location>
</feature>
<dbReference type="GeneID" id="37616604"/>
<dbReference type="KEGG" id="vg:37616604"/>
<sequence>MMKGVELFFDPSFFDLLEDFEWNMAALEVDEDPEILAEDPDYDEGFSEPVWVEDLSEDDLNEAAVNALFPDAVLNEMQPFQYDLPVNENIDLTCYEEMPSESFLHDCDSCRFVRENTCNPNALCLFCAASVDPMEGPSGENSTRKRHNSSTTGKCCKKPKIETENDDDDDDDDDEPLNLCTRF</sequence>
<reference evidence="2" key="1">
    <citation type="submission" date="2015-03" db="EMBL/GenBank/DDBJ databases">
        <title>Phylogenetic analysis of the first cetacean adenovirus genome suggests coevolution with the Cetartiodactyla.</title>
        <authorList>
            <person name="Standorf K."/>
            <person name="Cortes-Hinojosa G."/>
            <person name="Venn-Watson S."/>
            <person name="Rivera R."/>
            <person name="Archer L.L."/>
            <person name="Wellehan J.F.X. Jr."/>
        </authorList>
    </citation>
    <scope>NUCLEOTIDE SEQUENCE</scope>
    <source>
        <strain evidence="2">Tt11018</strain>
    </source>
</reference>
<accession>A0A0M4M219</accession>